<gene>
    <name evidence="3" type="ORF">PXEA_LOCUS35020</name>
</gene>
<dbReference type="Proteomes" id="UP000784294">
    <property type="component" value="Unassembled WGS sequence"/>
</dbReference>
<organism evidence="3 4">
    <name type="scientific">Protopolystoma xenopodis</name>
    <dbReference type="NCBI Taxonomy" id="117903"/>
    <lineage>
        <taxon>Eukaryota</taxon>
        <taxon>Metazoa</taxon>
        <taxon>Spiralia</taxon>
        <taxon>Lophotrochozoa</taxon>
        <taxon>Platyhelminthes</taxon>
        <taxon>Monogenea</taxon>
        <taxon>Polyopisthocotylea</taxon>
        <taxon>Polystomatidea</taxon>
        <taxon>Polystomatidae</taxon>
        <taxon>Protopolystoma</taxon>
    </lineage>
</organism>
<protein>
    <submittedName>
        <fullName evidence="3">Uncharacterized protein</fullName>
    </submittedName>
</protein>
<comment type="caution">
    <text evidence="3">The sequence shown here is derived from an EMBL/GenBank/DDBJ whole genome shotgun (WGS) entry which is preliminary data.</text>
</comment>
<evidence type="ECO:0000256" key="2">
    <source>
        <dbReference type="SAM" id="SignalP"/>
    </source>
</evidence>
<keyword evidence="2" id="KW-0732">Signal</keyword>
<feature type="region of interest" description="Disordered" evidence="1">
    <location>
        <begin position="49"/>
        <end position="73"/>
    </location>
</feature>
<evidence type="ECO:0000313" key="4">
    <source>
        <dbReference type="Proteomes" id="UP000784294"/>
    </source>
</evidence>
<proteinExistence type="predicted"/>
<feature type="signal peptide" evidence="2">
    <location>
        <begin position="1"/>
        <end position="33"/>
    </location>
</feature>
<dbReference type="EMBL" id="CAAALY010270001">
    <property type="protein sequence ID" value="VEL41580.1"/>
    <property type="molecule type" value="Genomic_DNA"/>
</dbReference>
<keyword evidence="4" id="KW-1185">Reference proteome</keyword>
<accession>A0A448XPD6</accession>
<evidence type="ECO:0000256" key="1">
    <source>
        <dbReference type="SAM" id="MobiDB-lite"/>
    </source>
</evidence>
<evidence type="ECO:0000313" key="3">
    <source>
        <dbReference type="EMBL" id="VEL41580.1"/>
    </source>
</evidence>
<reference evidence="3" key="1">
    <citation type="submission" date="2018-11" db="EMBL/GenBank/DDBJ databases">
        <authorList>
            <consortium name="Pathogen Informatics"/>
        </authorList>
    </citation>
    <scope>NUCLEOTIDE SEQUENCE</scope>
</reference>
<name>A0A448XPD6_9PLAT</name>
<dbReference type="AlphaFoldDB" id="A0A448XPD6"/>
<sequence>MSRRHLSIWHGEMVITALLTAFVSIELSPGTGALVGSAGSAADAVLARPAGANSQAPGGPGEHGTSEVQTRRTSDVATAAVGFEEKFQYRRPIYACLSYFHGKPCFDYQILVSLLGLSA</sequence>
<feature type="chain" id="PRO_5019152904" evidence="2">
    <location>
        <begin position="34"/>
        <end position="119"/>
    </location>
</feature>